<dbReference type="SUPFAM" id="SSF56219">
    <property type="entry name" value="DNase I-like"/>
    <property type="match status" value="1"/>
</dbReference>
<dbReference type="KEGG" id="orb:IPMB12_08990"/>
<keyword evidence="2" id="KW-0540">Nuclease</keyword>
<dbReference type="InterPro" id="IPR036691">
    <property type="entry name" value="Endo/exonu/phosph_ase_sf"/>
</dbReference>
<name>A0A6G9IDM5_9GAMM</name>
<dbReference type="InParanoid" id="A0A6G9IDM5"/>
<keyword evidence="2" id="KW-0255">Endonuclease</keyword>
<feature type="domain" description="Endonuclease/exonuclease/phosphatase" evidence="1">
    <location>
        <begin position="41"/>
        <end position="246"/>
    </location>
</feature>
<dbReference type="Pfam" id="PF03372">
    <property type="entry name" value="Exo_endo_phos"/>
    <property type="match status" value="1"/>
</dbReference>
<organism evidence="2 3">
    <name type="scientific">Zophobihabitans entericus</name>
    <dbReference type="NCBI Taxonomy" id="1635327"/>
    <lineage>
        <taxon>Bacteria</taxon>
        <taxon>Pseudomonadati</taxon>
        <taxon>Pseudomonadota</taxon>
        <taxon>Gammaproteobacteria</taxon>
        <taxon>Orbales</taxon>
        <taxon>Orbaceae</taxon>
        <taxon>Zophobihabitans</taxon>
    </lineage>
</organism>
<evidence type="ECO:0000313" key="3">
    <source>
        <dbReference type="Proteomes" id="UP000501168"/>
    </source>
</evidence>
<protein>
    <submittedName>
        <fullName evidence="2">Endonuclease/exonuclease/phosphatase family protein</fullName>
    </submittedName>
</protein>
<dbReference type="GO" id="GO:0004527">
    <property type="term" value="F:exonuclease activity"/>
    <property type="evidence" value="ECO:0007669"/>
    <property type="project" value="UniProtKB-KW"/>
</dbReference>
<dbReference type="Proteomes" id="UP000501168">
    <property type="component" value="Chromosome"/>
</dbReference>
<sequence length="255" mass="29578">MADDIYTLRYSANKDVEFILPDHNIIVNHPLSDERKIDVLVWNIFKQKRSAWTSVLEKYGKPSQLVLLQEAQTTPELINYVTRNHIVADQVPAFSFNDNYAGVMTLAKTYPVCALPFKEREPLIRIPKSALITIYPLAQTHQMLMVANIHAVNFSFGIKIYQQQIRLLLNRIYQHQGPVILAGDFNTWSKQRLDLLHYLTTSINLQQVRFTSDIRKTFLGRPLDFVFYRGLDIEQARTIYTMASDHNPLSVTFTY</sequence>
<reference evidence="2 3" key="1">
    <citation type="submission" date="2020-03" db="EMBL/GenBank/DDBJ databases">
        <title>Complete genome sequence of Orbus sp. IPMB12 (BCRC 80908).</title>
        <authorList>
            <person name="Lo W.-S."/>
            <person name="Chang T.-H."/>
            <person name="Kuo C.-H."/>
        </authorList>
    </citation>
    <scope>NUCLEOTIDE SEQUENCE [LARGE SCALE GENOMIC DNA]</scope>
    <source>
        <strain evidence="2 3">IPMB12</strain>
    </source>
</reference>
<dbReference type="RefSeq" id="WP_166916973.1">
    <property type="nucleotide sequence ID" value="NZ_CP050253.1"/>
</dbReference>
<dbReference type="NCBIfam" id="NF003841">
    <property type="entry name" value="PRK05421.1-3"/>
    <property type="match status" value="1"/>
</dbReference>
<keyword evidence="3" id="KW-1185">Reference proteome</keyword>
<dbReference type="NCBIfam" id="NF003839">
    <property type="entry name" value="PRK05421.1-1"/>
    <property type="match status" value="1"/>
</dbReference>
<dbReference type="NCBIfam" id="NF003840">
    <property type="entry name" value="PRK05421.1-2"/>
    <property type="match status" value="1"/>
</dbReference>
<dbReference type="InterPro" id="IPR005135">
    <property type="entry name" value="Endo/exonuclease/phosphatase"/>
</dbReference>
<keyword evidence="2" id="KW-0378">Hydrolase</keyword>
<evidence type="ECO:0000259" key="1">
    <source>
        <dbReference type="Pfam" id="PF03372"/>
    </source>
</evidence>
<accession>A0A6G9IDM5</accession>
<dbReference type="GO" id="GO:0004519">
    <property type="term" value="F:endonuclease activity"/>
    <property type="evidence" value="ECO:0007669"/>
    <property type="project" value="UniProtKB-KW"/>
</dbReference>
<dbReference type="Gene3D" id="3.60.10.10">
    <property type="entry name" value="Endonuclease/exonuclease/phosphatase"/>
    <property type="match status" value="1"/>
</dbReference>
<gene>
    <name evidence="2" type="ORF">IPMB12_08990</name>
</gene>
<dbReference type="AlphaFoldDB" id="A0A6G9IDM5"/>
<evidence type="ECO:0000313" key="2">
    <source>
        <dbReference type="EMBL" id="QIQ21804.1"/>
    </source>
</evidence>
<dbReference type="FunCoup" id="A0A6G9IDM5">
    <property type="interactions" value="3"/>
</dbReference>
<dbReference type="EMBL" id="CP050253">
    <property type="protein sequence ID" value="QIQ21804.1"/>
    <property type="molecule type" value="Genomic_DNA"/>
</dbReference>
<proteinExistence type="predicted"/>
<dbReference type="NCBIfam" id="NF003842">
    <property type="entry name" value="PRK05421.1-4"/>
    <property type="match status" value="1"/>
</dbReference>
<keyword evidence="2" id="KW-0269">Exonuclease</keyword>